<keyword evidence="6 7" id="KW-0949">S-adenosyl-L-methionine</keyword>
<evidence type="ECO:0000256" key="1">
    <source>
        <dbReference type="ARBA" id="ARBA00010396"/>
    </source>
</evidence>
<evidence type="ECO:0000256" key="3">
    <source>
        <dbReference type="ARBA" id="ARBA00022552"/>
    </source>
</evidence>
<feature type="binding site" evidence="7">
    <location>
        <begin position="43"/>
        <end position="45"/>
    </location>
    <ligand>
        <name>S-adenosyl-L-methionine</name>
        <dbReference type="ChEBI" id="CHEBI:59789"/>
    </ligand>
</feature>
<dbReference type="PANTHER" id="PTHR11265:SF0">
    <property type="entry name" value="12S RRNA N4-METHYLCYTIDINE METHYLTRANSFERASE"/>
    <property type="match status" value="1"/>
</dbReference>
<comment type="catalytic activity">
    <reaction evidence="7">
        <text>cytidine(1402) in 16S rRNA + S-adenosyl-L-methionine = N(4)-methylcytidine(1402) in 16S rRNA + S-adenosyl-L-homocysteine + H(+)</text>
        <dbReference type="Rhea" id="RHEA:42928"/>
        <dbReference type="Rhea" id="RHEA-COMP:10286"/>
        <dbReference type="Rhea" id="RHEA-COMP:10287"/>
        <dbReference type="ChEBI" id="CHEBI:15378"/>
        <dbReference type="ChEBI" id="CHEBI:57856"/>
        <dbReference type="ChEBI" id="CHEBI:59789"/>
        <dbReference type="ChEBI" id="CHEBI:74506"/>
        <dbReference type="ChEBI" id="CHEBI:82748"/>
        <dbReference type="EC" id="2.1.1.199"/>
    </reaction>
</comment>
<dbReference type="EMBL" id="CP035495">
    <property type="protein sequence ID" value="QAY62334.1"/>
    <property type="molecule type" value="Genomic_DNA"/>
</dbReference>
<dbReference type="Proteomes" id="UP000291758">
    <property type="component" value="Chromosome"/>
</dbReference>
<accession>A0A4P6EIS1</accession>
<keyword evidence="2 7" id="KW-0963">Cytoplasm</keyword>
<dbReference type="SUPFAM" id="SSF53335">
    <property type="entry name" value="S-adenosyl-L-methionine-dependent methyltransferases"/>
    <property type="match status" value="1"/>
</dbReference>
<dbReference type="AlphaFoldDB" id="A0A4P6EIS1"/>
<keyword evidence="3 7" id="KW-0698">rRNA processing</keyword>
<keyword evidence="10" id="KW-1185">Reference proteome</keyword>
<feature type="binding site" evidence="7">
    <location>
        <position position="110"/>
    </location>
    <ligand>
        <name>S-adenosyl-L-methionine</name>
        <dbReference type="ChEBI" id="CHEBI:59789"/>
    </ligand>
</feature>
<comment type="similarity">
    <text evidence="1 7">Belongs to the methyltransferase superfamily. RsmH family.</text>
</comment>
<evidence type="ECO:0000256" key="5">
    <source>
        <dbReference type="ARBA" id="ARBA00022679"/>
    </source>
</evidence>
<evidence type="ECO:0000256" key="7">
    <source>
        <dbReference type="HAMAP-Rule" id="MF_01007"/>
    </source>
</evidence>
<feature type="binding site" evidence="7">
    <location>
        <position position="117"/>
    </location>
    <ligand>
        <name>S-adenosyl-L-methionine</name>
        <dbReference type="ChEBI" id="CHEBI:59789"/>
    </ligand>
</feature>
<feature type="binding site" evidence="7">
    <location>
        <position position="89"/>
    </location>
    <ligand>
        <name>S-adenosyl-L-methionine</name>
        <dbReference type="ChEBI" id="CHEBI:59789"/>
    </ligand>
</feature>
<dbReference type="EC" id="2.1.1.199" evidence="7"/>
<evidence type="ECO:0000256" key="8">
    <source>
        <dbReference type="SAM" id="MobiDB-lite"/>
    </source>
</evidence>
<evidence type="ECO:0000313" key="10">
    <source>
        <dbReference type="Proteomes" id="UP000291758"/>
    </source>
</evidence>
<dbReference type="InterPro" id="IPR002903">
    <property type="entry name" value="RsmH"/>
</dbReference>
<gene>
    <name evidence="7 9" type="primary">rsmH</name>
    <name evidence="9" type="ORF">ET495_02575</name>
</gene>
<dbReference type="PIRSF" id="PIRSF004486">
    <property type="entry name" value="MraW"/>
    <property type="match status" value="1"/>
</dbReference>
<dbReference type="InterPro" id="IPR023397">
    <property type="entry name" value="SAM-dep_MeTrfase_MraW_recog"/>
</dbReference>
<dbReference type="InterPro" id="IPR029063">
    <property type="entry name" value="SAM-dependent_MTases_sf"/>
</dbReference>
<evidence type="ECO:0000256" key="2">
    <source>
        <dbReference type="ARBA" id="ARBA00022490"/>
    </source>
</evidence>
<name>A0A4P6EIS1_9MICO</name>
<sequence>MADDERSTADRHQPVLLQRCVDLLAPALAEPGSVLVDCTLGMGGHTEAVLEQVPGARVVGIDRDPQALRLAGERLARFGDRFTAVHAVYDEIGDVVARLGLDGVQGVLMDLGVSSLQLDEAGRGFAYAQDAPLDMRMDQTTGITAAEVLNTYDERELTRVLREYGEERFAAKIARSVVRRRVERPWARTHELADLVRACIPAATRKTGGNPSKRTFQALRIEVNGELEVLERAVPAAIEALALGGRIVVESYHSLEDRIVKRAIARGTTSSAPPGLPVEPETHRPYLEALTRGAEEADADELVRNPRSASVRLRAATRTRPTPAHLKTGTPSITRKEERR</sequence>
<evidence type="ECO:0000313" key="9">
    <source>
        <dbReference type="EMBL" id="QAY62334.1"/>
    </source>
</evidence>
<feature type="compositionally biased region" description="Low complexity" evidence="8">
    <location>
        <begin position="314"/>
        <end position="324"/>
    </location>
</feature>
<dbReference type="PANTHER" id="PTHR11265">
    <property type="entry name" value="S-ADENOSYL-METHYLTRANSFERASE MRAW"/>
    <property type="match status" value="1"/>
</dbReference>
<evidence type="ECO:0000256" key="6">
    <source>
        <dbReference type="ARBA" id="ARBA00022691"/>
    </source>
</evidence>
<feature type="region of interest" description="Disordered" evidence="8">
    <location>
        <begin position="294"/>
        <end position="340"/>
    </location>
</feature>
<dbReference type="RefSeq" id="WP_129202372.1">
    <property type="nucleotide sequence ID" value="NZ_CP035495.1"/>
</dbReference>
<dbReference type="GO" id="GO:0070475">
    <property type="term" value="P:rRNA base methylation"/>
    <property type="evidence" value="ECO:0007669"/>
    <property type="project" value="UniProtKB-UniRule"/>
</dbReference>
<keyword evidence="5 7" id="KW-0808">Transferase</keyword>
<dbReference type="GO" id="GO:0005737">
    <property type="term" value="C:cytoplasm"/>
    <property type="evidence" value="ECO:0007669"/>
    <property type="project" value="UniProtKB-SubCell"/>
</dbReference>
<dbReference type="Gene3D" id="1.10.150.170">
    <property type="entry name" value="Putative methyltransferase TM0872, insert domain"/>
    <property type="match status" value="1"/>
</dbReference>
<dbReference type="GO" id="GO:0071424">
    <property type="term" value="F:rRNA (cytosine-N4-)-methyltransferase activity"/>
    <property type="evidence" value="ECO:0007669"/>
    <property type="project" value="UniProtKB-UniRule"/>
</dbReference>
<proteinExistence type="inferred from homology"/>
<dbReference type="Gene3D" id="3.40.50.150">
    <property type="entry name" value="Vaccinia Virus protein VP39"/>
    <property type="match status" value="1"/>
</dbReference>
<comment type="subcellular location">
    <subcellularLocation>
        <location evidence="7">Cytoplasm</location>
    </subcellularLocation>
</comment>
<dbReference type="FunFam" id="1.10.150.170:FF:000001">
    <property type="entry name" value="Ribosomal RNA small subunit methyltransferase H"/>
    <property type="match status" value="1"/>
</dbReference>
<dbReference type="Pfam" id="PF01795">
    <property type="entry name" value="Methyltransf_5"/>
    <property type="match status" value="1"/>
</dbReference>
<comment type="function">
    <text evidence="7">Specifically methylates the N4 position of cytidine in position 1402 (C1402) of 16S rRNA.</text>
</comment>
<protein>
    <recommendedName>
        <fullName evidence="7">Ribosomal RNA small subunit methyltransferase H</fullName>
        <ecNumber evidence="7">2.1.1.199</ecNumber>
    </recommendedName>
    <alternativeName>
        <fullName evidence="7">16S rRNA m(4)C1402 methyltransferase</fullName>
    </alternativeName>
    <alternativeName>
        <fullName evidence="7">rRNA (cytosine-N(4)-)-methyltransferase RsmH</fullName>
    </alternativeName>
</protein>
<feature type="binding site" evidence="7">
    <location>
        <position position="62"/>
    </location>
    <ligand>
        <name>S-adenosyl-L-methionine</name>
        <dbReference type="ChEBI" id="CHEBI:59789"/>
    </ligand>
</feature>
<dbReference type="SUPFAM" id="SSF81799">
    <property type="entry name" value="Putative methyltransferase TM0872, insert domain"/>
    <property type="match status" value="1"/>
</dbReference>
<evidence type="ECO:0000256" key="4">
    <source>
        <dbReference type="ARBA" id="ARBA00022603"/>
    </source>
</evidence>
<organism evidence="9 10">
    <name type="scientific">Xylanimonas allomyrinae</name>
    <dbReference type="NCBI Taxonomy" id="2509459"/>
    <lineage>
        <taxon>Bacteria</taxon>
        <taxon>Bacillati</taxon>
        <taxon>Actinomycetota</taxon>
        <taxon>Actinomycetes</taxon>
        <taxon>Micrococcales</taxon>
        <taxon>Promicromonosporaceae</taxon>
        <taxon>Xylanimonas</taxon>
    </lineage>
</organism>
<reference evidence="9 10" key="1">
    <citation type="submission" date="2019-01" db="EMBL/GenBank/DDBJ databases">
        <title>Genome sequencing of strain 2JSPR-7.</title>
        <authorList>
            <person name="Heo J."/>
            <person name="Kim S.-J."/>
            <person name="Kim J.-S."/>
            <person name="Hong S.-B."/>
            <person name="Kwon S.-W."/>
        </authorList>
    </citation>
    <scope>NUCLEOTIDE SEQUENCE [LARGE SCALE GENOMIC DNA]</scope>
    <source>
        <strain evidence="9 10">2JSPR-7</strain>
    </source>
</reference>
<keyword evidence="4 7" id="KW-0489">Methyltransferase</keyword>
<dbReference type="OrthoDB" id="9806637at2"/>
<dbReference type="HAMAP" id="MF_01007">
    <property type="entry name" value="16SrRNA_methyltr_H"/>
    <property type="match status" value="1"/>
</dbReference>
<dbReference type="NCBIfam" id="TIGR00006">
    <property type="entry name" value="16S rRNA (cytosine(1402)-N(4))-methyltransferase RsmH"/>
    <property type="match status" value="1"/>
</dbReference>
<dbReference type="KEGG" id="xyl:ET495_02575"/>